<keyword evidence="2" id="KW-1185">Reference proteome</keyword>
<dbReference type="RefSeq" id="WP_344602489.1">
    <property type="nucleotide sequence ID" value="NZ_BAAAHE010000008.1"/>
</dbReference>
<name>A0ABP3RIE2_9ACTN</name>
<reference evidence="2" key="1">
    <citation type="journal article" date="2019" name="Int. J. Syst. Evol. Microbiol.">
        <title>The Global Catalogue of Microorganisms (GCM) 10K type strain sequencing project: providing services to taxonomists for standard genome sequencing and annotation.</title>
        <authorList>
            <consortium name="The Broad Institute Genomics Platform"/>
            <consortium name="The Broad Institute Genome Sequencing Center for Infectious Disease"/>
            <person name="Wu L."/>
            <person name="Ma J."/>
        </authorList>
    </citation>
    <scope>NUCLEOTIDE SEQUENCE [LARGE SCALE GENOMIC DNA]</scope>
    <source>
        <strain evidence="2">JCM 10671</strain>
    </source>
</reference>
<proteinExistence type="predicted"/>
<gene>
    <name evidence="1" type="ORF">GCM10009547_11150</name>
</gene>
<protein>
    <submittedName>
        <fullName evidence="1">Uncharacterized protein</fullName>
    </submittedName>
</protein>
<organism evidence="1 2">
    <name type="scientific">Sporichthya brevicatena</name>
    <dbReference type="NCBI Taxonomy" id="171442"/>
    <lineage>
        <taxon>Bacteria</taxon>
        <taxon>Bacillati</taxon>
        <taxon>Actinomycetota</taxon>
        <taxon>Actinomycetes</taxon>
        <taxon>Sporichthyales</taxon>
        <taxon>Sporichthyaceae</taxon>
        <taxon>Sporichthya</taxon>
    </lineage>
</organism>
<evidence type="ECO:0000313" key="1">
    <source>
        <dbReference type="EMBL" id="GAA0610878.1"/>
    </source>
</evidence>
<accession>A0ABP3RIE2</accession>
<sequence length="85" mass="9599">MKRYFRRAAESSVGEGLVFFEFDGDWAIRQVEIYGDRWFDSRRAEHTILGPGLIDQPLSELDLCDEDVISADDFVSGLAESRAPG</sequence>
<comment type="caution">
    <text evidence="1">The sequence shown here is derived from an EMBL/GenBank/DDBJ whole genome shotgun (WGS) entry which is preliminary data.</text>
</comment>
<evidence type="ECO:0000313" key="2">
    <source>
        <dbReference type="Proteomes" id="UP001500957"/>
    </source>
</evidence>
<dbReference type="Proteomes" id="UP001500957">
    <property type="component" value="Unassembled WGS sequence"/>
</dbReference>
<dbReference type="EMBL" id="BAAAHE010000008">
    <property type="protein sequence ID" value="GAA0610878.1"/>
    <property type="molecule type" value="Genomic_DNA"/>
</dbReference>